<dbReference type="PANTHER" id="PTHR42788:SF13">
    <property type="entry name" value="ALIPHATIC SULFONATES IMPORT ATP-BINDING PROTEIN SSUB"/>
    <property type="match status" value="1"/>
</dbReference>
<protein>
    <submittedName>
        <fullName evidence="5">ATP-binding cassette domain-containing protein</fullName>
    </submittedName>
</protein>
<evidence type="ECO:0000256" key="1">
    <source>
        <dbReference type="ARBA" id="ARBA00022448"/>
    </source>
</evidence>
<keyword evidence="2" id="KW-0547">Nucleotide-binding</keyword>
<dbReference type="GO" id="GO:0005524">
    <property type="term" value="F:ATP binding"/>
    <property type="evidence" value="ECO:0007669"/>
    <property type="project" value="UniProtKB-KW"/>
</dbReference>
<dbReference type="InterPro" id="IPR027417">
    <property type="entry name" value="P-loop_NTPase"/>
</dbReference>
<sequence length="212" mass="23274">MGNQEVYLEVHDVSHRFSSTHTLFEHVNFTAEPGQMTALCGPSGSGKSTLLSIIAGWEIPLTGRIELCNISTVGWVFQNPYGVARRSVLDHVVFPLLAQGKTRKDAQAQAYDVLQRFSLEEVAERQFSDLSGGEAQRLMLARAVCVHPDLLLVDEPTAQLDMSTAHSVNSVLRELSGQGMVVIIATHDADTRNACDCVINLADFLPHEDEDE</sequence>
<dbReference type="PANTHER" id="PTHR42788">
    <property type="entry name" value="TAURINE IMPORT ATP-BINDING PROTEIN-RELATED"/>
    <property type="match status" value="1"/>
</dbReference>
<keyword evidence="3 5" id="KW-0067">ATP-binding</keyword>
<dbReference type="SMART" id="SM00382">
    <property type="entry name" value="AAA"/>
    <property type="match status" value="1"/>
</dbReference>
<accession>A0ABW2YB59</accession>
<dbReference type="Proteomes" id="UP001597036">
    <property type="component" value="Unassembled WGS sequence"/>
</dbReference>
<comment type="caution">
    <text evidence="5">The sequence shown here is derived from an EMBL/GenBank/DDBJ whole genome shotgun (WGS) entry which is preliminary data.</text>
</comment>
<dbReference type="Gene3D" id="3.40.50.300">
    <property type="entry name" value="P-loop containing nucleotide triphosphate hydrolases"/>
    <property type="match status" value="1"/>
</dbReference>
<evidence type="ECO:0000256" key="3">
    <source>
        <dbReference type="ARBA" id="ARBA00022840"/>
    </source>
</evidence>
<evidence type="ECO:0000259" key="4">
    <source>
        <dbReference type="PROSITE" id="PS50893"/>
    </source>
</evidence>
<evidence type="ECO:0000313" key="5">
    <source>
        <dbReference type="EMBL" id="MFD0705362.1"/>
    </source>
</evidence>
<dbReference type="SUPFAM" id="SSF52540">
    <property type="entry name" value="P-loop containing nucleoside triphosphate hydrolases"/>
    <property type="match status" value="1"/>
</dbReference>
<dbReference type="InterPro" id="IPR003439">
    <property type="entry name" value="ABC_transporter-like_ATP-bd"/>
</dbReference>
<dbReference type="InterPro" id="IPR050166">
    <property type="entry name" value="ABC_transporter_ATP-bind"/>
</dbReference>
<dbReference type="PROSITE" id="PS50893">
    <property type="entry name" value="ABC_TRANSPORTER_2"/>
    <property type="match status" value="1"/>
</dbReference>
<dbReference type="InterPro" id="IPR003593">
    <property type="entry name" value="AAA+_ATPase"/>
</dbReference>
<proteinExistence type="predicted"/>
<feature type="domain" description="ABC transporter" evidence="4">
    <location>
        <begin position="8"/>
        <end position="212"/>
    </location>
</feature>
<name>A0ABW2YB59_9BIFI</name>
<dbReference type="EMBL" id="JBHTHQ010000021">
    <property type="protein sequence ID" value="MFD0705362.1"/>
    <property type="molecule type" value="Genomic_DNA"/>
</dbReference>
<dbReference type="RefSeq" id="WP_377939051.1">
    <property type="nucleotide sequence ID" value="NZ_JBHTHQ010000021.1"/>
</dbReference>
<keyword evidence="6" id="KW-1185">Reference proteome</keyword>
<evidence type="ECO:0000313" key="6">
    <source>
        <dbReference type="Proteomes" id="UP001597036"/>
    </source>
</evidence>
<dbReference type="PROSITE" id="PS00211">
    <property type="entry name" value="ABC_TRANSPORTER_1"/>
    <property type="match status" value="1"/>
</dbReference>
<dbReference type="Pfam" id="PF00005">
    <property type="entry name" value="ABC_tran"/>
    <property type="match status" value="1"/>
</dbReference>
<gene>
    <name evidence="5" type="ORF">ACFQY8_06350</name>
</gene>
<evidence type="ECO:0000256" key="2">
    <source>
        <dbReference type="ARBA" id="ARBA00022741"/>
    </source>
</evidence>
<reference evidence="6" key="1">
    <citation type="journal article" date="2019" name="Int. J. Syst. Evol. Microbiol.">
        <title>The Global Catalogue of Microorganisms (GCM) 10K type strain sequencing project: providing services to taxonomists for standard genome sequencing and annotation.</title>
        <authorList>
            <consortium name="The Broad Institute Genomics Platform"/>
            <consortium name="The Broad Institute Genome Sequencing Center for Infectious Disease"/>
            <person name="Wu L."/>
            <person name="Ma J."/>
        </authorList>
    </citation>
    <scope>NUCLEOTIDE SEQUENCE [LARGE SCALE GENOMIC DNA]</scope>
    <source>
        <strain evidence="6">CCM 8604</strain>
    </source>
</reference>
<keyword evidence="1" id="KW-0813">Transport</keyword>
<dbReference type="InterPro" id="IPR017871">
    <property type="entry name" value="ABC_transporter-like_CS"/>
</dbReference>
<organism evidence="5 6">
    <name type="scientific">Alloscardovia venturai</name>
    <dbReference type="NCBI Taxonomy" id="1769421"/>
    <lineage>
        <taxon>Bacteria</taxon>
        <taxon>Bacillati</taxon>
        <taxon>Actinomycetota</taxon>
        <taxon>Actinomycetes</taxon>
        <taxon>Bifidobacteriales</taxon>
        <taxon>Bifidobacteriaceae</taxon>
        <taxon>Alloscardovia</taxon>
    </lineage>
</organism>